<evidence type="ECO:0000313" key="7">
    <source>
        <dbReference type="Proteomes" id="UP000198802"/>
    </source>
</evidence>
<dbReference type="GO" id="GO:0045892">
    <property type="term" value="P:negative regulation of DNA-templated transcription"/>
    <property type="evidence" value="ECO:0007669"/>
    <property type="project" value="InterPro"/>
</dbReference>
<dbReference type="PANTHER" id="PTHR30055:SF151">
    <property type="entry name" value="TRANSCRIPTIONAL REGULATORY PROTEIN"/>
    <property type="match status" value="1"/>
</dbReference>
<dbReference type="Pfam" id="PF02909">
    <property type="entry name" value="TetR_C_1"/>
    <property type="match status" value="1"/>
</dbReference>
<dbReference type="InterPro" id="IPR004111">
    <property type="entry name" value="Repressor_TetR_C"/>
</dbReference>
<evidence type="ECO:0000256" key="4">
    <source>
        <dbReference type="PROSITE-ProRule" id="PRU00335"/>
    </source>
</evidence>
<gene>
    <name evidence="6" type="ORF">Ga0074812_15125</name>
</gene>
<reference evidence="7" key="1">
    <citation type="submission" date="2015-11" db="EMBL/GenBank/DDBJ databases">
        <authorList>
            <person name="Varghese N."/>
        </authorList>
    </citation>
    <scope>NUCLEOTIDE SEQUENCE [LARGE SCALE GENOMIC DNA]</scope>
    <source>
        <strain evidence="7">DSM 45899</strain>
    </source>
</reference>
<dbReference type="AlphaFoldDB" id="A0A0S4R0C7"/>
<dbReference type="Proteomes" id="UP000198802">
    <property type="component" value="Unassembled WGS sequence"/>
</dbReference>
<sequence>MMATVTAERSGAGDPARTLALLWGEAPAAPRRGPNRALDLAAVVSAATDLADQEGLAAVTMRAVARTLGVVPMTLYTYVPGKEELLDLMLDAAYARMPRADTAGAPWRQRLTAVADDNRALFAAHPWVAQVCTLRPPLGPGLMAKYEHELSAFDDLGLSDVDRDDCLTYLLSFVQANARAAHESASAAAGPDGDDTRWWARVGPLLARVLDEQRYPRASRVGTAAGQAHGSAHDPDHAYRFGLARLLDGLAPLIDGPAPG</sequence>
<keyword evidence="2 4" id="KW-0238">DNA-binding</keyword>
<keyword evidence="7" id="KW-1185">Reference proteome</keyword>
<keyword evidence="3" id="KW-0804">Transcription</keyword>
<evidence type="ECO:0000256" key="3">
    <source>
        <dbReference type="ARBA" id="ARBA00023163"/>
    </source>
</evidence>
<dbReference type="GO" id="GO:0000976">
    <property type="term" value="F:transcription cis-regulatory region binding"/>
    <property type="evidence" value="ECO:0007669"/>
    <property type="project" value="TreeGrafter"/>
</dbReference>
<organism evidence="6 7">
    <name type="scientific">Parafrankia irregularis</name>
    <dbReference type="NCBI Taxonomy" id="795642"/>
    <lineage>
        <taxon>Bacteria</taxon>
        <taxon>Bacillati</taxon>
        <taxon>Actinomycetota</taxon>
        <taxon>Actinomycetes</taxon>
        <taxon>Frankiales</taxon>
        <taxon>Frankiaceae</taxon>
        <taxon>Parafrankia</taxon>
    </lineage>
</organism>
<keyword evidence="1" id="KW-0805">Transcription regulation</keyword>
<feature type="DNA-binding region" description="H-T-H motif" evidence="4">
    <location>
        <begin position="60"/>
        <end position="79"/>
    </location>
</feature>
<dbReference type="PROSITE" id="PS50977">
    <property type="entry name" value="HTH_TETR_2"/>
    <property type="match status" value="1"/>
</dbReference>
<protein>
    <submittedName>
        <fullName evidence="6">DNA-binding transcriptional regulator, AcrR family</fullName>
    </submittedName>
</protein>
<dbReference type="EMBL" id="FAOZ01000051">
    <property type="protein sequence ID" value="CUU60964.1"/>
    <property type="molecule type" value="Genomic_DNA"/>
</dbReference>
<dbReference type="InterPro" id="IPR036271">
    <property type="entry name" value="Tet_transcr_reg_TetR-rel_C_sf"/>
</dbReference>
<evidence type="ECO:0000313" key="6">
    <source>
        <dbReference type="EMBL" id="CUU60964.1"/>
    </source>
</evidence>
<proteinExistence type="predicted"/>
<dbReference type="Pfam" id="PF00440">
    <property type="entry name" value="TetR_N"/>
    <property type="match status" value="1"/>
</dbReference>
<dbReference type="InterPro" id="IPR009057">
    <property type="entry name" value="Homeodomain-like_sf"/>
</dbReference>
<feature type="domain" description="HTH tetR-type" evidence="5">
    <location>
        <begin position="37"/>
        <end position="97"/>
    </location>
</feature>
<dbReference type="Gene3D" id="1.10.10.60">
    <property type="entry name" value="Homeodomain-like"/>
    <property type="match status" value="1"/>
</dbReference>
<name>A0A0S4R0C7_9ACTN</name>
<dbReference type="InterPro" id="IPR050109">
    <property type="entry name" value="HTH-type_TetR-like_transc_reg"/>
</dbReference>
<dbReference type="SUPFAM" id="SSF48498">
    <property type="entry name" value="Tetracyclin repressor-like, C-terminal domain"/>
    <property type="match status" value="1"/>
</dbReference>
<dbReference type="PANTHER" id="PTHR30055">
    <property type="entry name" value="HTH-TYPE TRANSCRIPTIONAL REGULATOR RUTR"/>
    <property type="match status" value="1"/>
</dbReference>
<evidence type="ECO:0000259" key="5">
    <source>
        <dbReference type="PROSITE" id="PS50977"/>
    </source>
</evidence>
<dbReference type="SUPFAM" id="SSF46689">
    <property type="entry name" value="Homeodomain-like"/>
    <property type="match status" value="1"/>
</dbReference>
<dbReference type="InterPro" id="IPR001647">
    <property type="entry name" value="HTH_TetR"/>
</dbReference>
<evidence type="ECO:0000256" key="1">
    <source>
        <dbReference type="ARBA" id="ARBA00023015"/>
    </source>
</evidence>
<dbReference type="Gene3D" id="1.10.357.10">
    <property type="entry name" value="Tetracycline Repressor, domain 2"/>
    <property type="match status" value="1"/>
</dbReference>
<evidence type="ECO:0000256" key="2">
    <source>
        <dbReference type="ARBA" id="ARBA00023125"/>
    </source>
</evidence>
<dbReference type="GO" id="GO:0003700">
    <property type="term" value="F:DNA-binding transcription factor activity"/>
    <property type="evidence" value="ECO:0007669"/>
    <property type="project" value="TreeGrafter"/>
</dbReference>
<accession>A0A0S4R0C7</accession>